<keyword evidence="2 7" id="KW-0548">Nucleotidyltransferase</keyword>
<sequence>MKRIKVSPNQSAIFRVRSFKRLAAILHCSGEELEKLAASETNYMEYDQDGRWIEAPKPKIKAIHRRFAALLAQIETPDYLHSSVKKRSYVTNARDHVAEQSTAKVDIKKFYRSSRSAQVYSFLTNDLEWSGDVAGLMTRILTHNGHLPTGGNASPLLSFWVYKDLFDAVNEVARESNAVFSLYVDDMTLTGRFVRRKTIHDIRRLVGDVRLKAHKIKYFPPGTSKVITGVAQTKTGPKVPFPRQLRIREAEEALRRAKNNDERFDALKPLVGRLCEAAEIDPVTWRGKRDRAIREKQEIDRARIADTGIPRGISVAATPNIPHAGDEPPWAMPAPRTTSAPAVSETDQDIDVLDPSIANG</sequence>
<evidence type="ECO:0000256" key="4">
    <source>
        <dbReference type="ARBA" id="ARBA00022842"/>
    </source>
</evidence>
<dbReference type="PRINTS" id="PR00866">
    <property type="entry name" value="RNADNAPOLMS"/>
</dbReference>
<dbReference type="Proteomes" id="UP001549313">
    <property type="component" value="Unassembled WGS sequence"/>
</dbReference>
<dbReference type="GO" id="GO:0003964">
    <property type="term" value="F:RNA-directed DNA polymerase activity"/>
    <property type="evidence" value="ECO:0007669"/>
    <property type="project" value="UniProtKB-KW"/>
</dbReference>
<gene>
    <name evidence="7" type="ORF">ABIE19_000643</name>
</gene>
<evidence type="ECO:0000256" key="3">
    <source>
        <dbReference type="ARBA" id="ARBA00022723"/>
    </source>
</evidence>
<dbReference type="RefSeq" id="WP_354087675.1">
    <property type="nucleotide sequence ID" value="NZ_JBEPTF010000001.1"/>
</dbReference>
<keyword evidence="1 7" id="KW-0808">Transferase</keyword>
<name>A0ABV2R825_9CAUL</name>
<accession>A0ABV2R825</accession>
<evidence type="ECO:0000256" key="1">
    <source>
        <dbReference type="ARBA" id="ARBA00022679"/>
    </source>
</evidence>
<dbReference type="EMBL" id="JBEPTF010000001">
    <property type="protein sequence ID" value="MET4682734.1"/>
    <property type="molecule type" value="Genomic_DNA"/>
</dbReference>
<proteinExistence type="predicted"/>
<feature type="region of interest" description="Disordered" evidence="6">
    <location>
        <begin position="318"/>
        <end position="360"/>
    </location>
</feature>
<dbReference type="EC" id="2.7.7.49" evidence="7"/>
<keyword evidence="4" id="KW-0460">Magnesium</keyword>
<evidence type="ECO:0000256" key="5">
    <source>
        <dbReference type="ARBA" id="ARBA00022918"/>
    </source>
</evidence>
<keyword evidence="3" id="KW-0479">Metal-binding</keyword>
<evidence type="ECO:0000313" key="8">
    <source>
        <dbReference type="Proteomes" id="UP001549313"/>
    </source>
</evidence>
<dbReference type="CDD" id="cd03487">
    <property type="entry name" value="RT_Bac_retron_II"/>
    <property type="match status" value="1"/>
</dbReference>
<reference evidence="7 8" key="1">
    <citation type="submission" date="2024-06" db="EMBL/GenBank/DDBJ databases">
        <title>Sorghum-associated microbial communities from plants grown in Nebraska, USA.</title>
        <authorList>
            <person name="Schachtman D."/>
        </authorList>
    </citation>
    <scope>NUCLEOTIDE SEQUENCE [LARGE SCALE GENOMIC DNA]</scope>
    <source>
        <strain evidence="7 8">2814</strain>
    </source>
</reference>
<protein>
    <submittedName>
        <fullName evidence="7">RNA-directed DNA polymerase</fullName>
        <ecNumber evidence="7">2.7.7.49</ecNumber>
    </submittedName>
</protein>
<evidence type="ECO:0000313" key="7">
    <source>
        <dbReference type="EMBL" id="MET4682734.1"/>
    </source>
</evidence>
<keyword evidence="5 7" id="KW-0695">RNA-directed DNA polymerase</keyword>
<evidence type="ECO:0000256" key="2">
    <source>
        <dbReference type="ARBA" id="ARBA00022695"/>
    </source>
</evidence>
<evidence type="ECO:0000256" key="6">
    <source>
        <dbReference type="SAM" id="MobiDB-lite"/>
    </source>
</evidence>
<keyword evidence="8" id="KW-1185">Reference proteome</keyword>
<organism evidence="7 8">
    <name type="scientific">Brevundimonas faecalis</name>
    <dbReference type="NCBI Taxonomy" id="947378"/>
    <lineage>
        <taxon>Bacteria</taxon>
        <taxon>Pseudomonadati</taxon>
        <taxon>Pseudomonadota</taxon>
        <taxon>Alphaproteobacteria</taxon>
        <taxon>Caulobacterales</taxon>
        <taxon>Caulobacteraceae</taxon>
        <taxon>Brevundimonas</taxon>
    </lineage>
</organism>
<dbReference type="InterPro" id="IPR000123">
    <property type="entry name" value="Reverse_transcriptase_msDNA"/>
</dbReference>
<comment type="caution">
    <text evidence="7">The sequence shown here is derived from an EMBL/GenBank/DDBJ whole genome shotgun (WGS) entry which is preliminary data.</text>
</comment>